<evidence type="ECO:0000256" key="14">
    <source>
        <dbReference type="ARBA" id="ARBA00023125"/>
    </source>
</evidence>
<evidence type="ECO:0000256" key="7">
    <source>
        <dbReference type="ARBA" id="ARBA00022723"/>
    </source>
</evidence>
<keyword evidence="14" id="KW-0238">DNA-binding</keyword>
<dbReference type="Gene3D" id="3.30.470.30">
    <property type="entry name" value="DNA ligase/mRNA capping enzyme"/>
    <property type="match status" value="1"/>
</dbReference>
<keyword evidence="12" id="KW-0067">ATP-binding</keyword>
<comment type="similarity">
    <text evidence="21">In the C-terminal section; belongs to the ATP-dependent DNA ligase family.</text>
</comment>
<dbReference type="NCBIfam" id="TIGR02778">
    <property type="entry name" value="ligD_pol"/>
    <property type="match status" value="1"/>
</dbReference>
<dbReference type="PROSITE" id="PS50160">
    <property type="entry name" value="DNA_LIGASE_A3"/>
    <property type="match status" value="1"/>
</dbReference>
<dbReference type="Proteomes" id="UP000294650">
    <property type="component" value="Unassembled WGS sequence"/>
</dbReference>
<dbReference type="RefSeq" id="WP_132370685.1">
    <property type="nucleotide sequence ID" value="NZ_SMAN01000002.1"/>
</dbReference>
<dbReference type="PANTHER" id="PTHR42705">
    <property type="entry name" value="BIFUNCTIONAL NON-HOMOLOGOUS END JOINING PROTEIN LIGD"/>
    <property type="match status" value="1"/>
</dbReference>
<dbReference type="GO" id="GO:0004527">
    <property type="term" value="F:exonuclease activity"/>
    <property type="evidence" value="ECO:0007669"/>
    <property type="project" value="UniProtKB-KW"/>
</dbReference>
<evidence type="ECO:0000256" key="2">
    <source>
        <dbReference type="ARBA" id="ARBA00012727"/>
    </source>
</evidence>
<dbReference type="GO" id="GO:0006310">
    <property type="term" value="P:DNA recombination"/>
    <property type="evidence" value="ECO:0007669"/>
    <property type="project" value="UniProtKB-KW"/>
</dbReference>
<evidence type="ECO:0000256" key="5">
    <source>
        <dbReference type="ARBA" id="ARBA00022695"/>
    </source>
</evidence>
<evidence type="ECO:0000256" key="9">
    <source>
        <dbReference type="ARBA" id="ARBA00022763"/>
    </source>
</evidence>
<dbReference type="InterPro" id="IPR012310">
    <property type="entry name" value="DNA_ligase_ATP-dep_cent"/>
</dbReference>
<dbReference type="InterPro" id="IPR016059">
    <property type="entry name" value="DNA_ligase_ATP-dep_CS"/>
</dbReference>
<keyword evidence="25" id="KW-1185">Reference proteome</keyword>
<evidence type="ECO:0000313" key="24">
    <source>
        <dbReference type="EMBL" id="TCT26316.1"/>
    </source>
</evidence>
<keyword evidence="17" id="KW-0464">Manganese</keyword>
<comment type="similarity">
    <text evidence="22">In the N-terminal section; belongs to the LigD polymerase family.</text>
</comment>
<dbReference type="EC" id="6.5.1.1" evidence="2"/>
<dbReference type="Pfam" id="PF01068">
    <property type="entry name" value="DNA_ligase_A_M"/>
    <property type="match status" value="1"/>
</dbReference>
<keyword evidence="11" id="KW-0269">Exonuclease</keyword>
<dbReference type="PANTHER" id="PTHR42705:SF2">
    <property type="entry name" value="BIFUNCTIONAL NON-HOMOLOGOUS END JOINING PROTEIN LIGD"/>
    <property type="match status" value="1"/>
</dbReference>
<evidence type="ECO:0000256" key="8">
    <source>
        <dbReference type="ARBA" id="ARBA00022741"/>
    </source>
</evidence>
<evidence type="ECO:0000256" key="19">
    <source>
        <dbReference type="ARBA" id="ARBA00029943"/>
    </source>
</evidence>
<evidence type="ECO:0000256" key="20">
    <source>
        <dbReference type="ARBA" id="ARBA00034003"/>
    </source>
</evidence>
<dbReference type="InterPro" id="IPR014146">
    <property type="entry name" value="LigD_ligase_dom"/>
</dbReference>
<dbReference type="NCBIfam" id="TIGR02776">
    <property type="entry name" value="NHEJ_ligase_prk"/>
    <property type="match status" value="1"/>
</dbReference>
<dbReference type="GO" id="GO:0003677">
    <property type="term" value="F:DNA binding"/>
    <property type="evidence" value="ECO:0007669"/>
    <property type="project" value="UniProtKB-KW"/>
</dbReference>
<accession>A0A4V2V2T5</accession>
<evidence type="ECO:0000256" key="21">
    <source>
        <dbReference type="ARBA" id="ARBA00049981"/>
    </source>
</evidence>
<gene>
    <name evidence="24" type="ORF">EDD68_10217</name>
</gene>
<dbReference type="GO" id="GO:0046872">
    <property type="term" value="F:metal ion binding"/>
    <property type="evidence" value="ECO:0007669"/>
    <property type="project" value="UniProtKB-KW"/>
</dbReference>
<evidence type="ECO:0000256" key="10">
    <source>
        <dbReference type="ARBA" id="ARBA00022801"/>
    </source>
</evidence>
<evidence type="ECO:0000259" key="23">
    <source>
        <dbReference type="PROSITE" id="PS50160"/>
    </source>
</evidence>
<evidence type="ECO:0000256" key="18">
    <source>
        <dbReference type="ARBA" id="ARBA00023268"/>
    </source>
</evidence>
<dbReference type="NCBIfam" id="TIGR02779">
    <property type="entry name" value="NHEJ_ligase_lig"/>
    <property type="match status" value="1"/>
</dbReference>
<dbReference type="CDD" id="cd07906">
    <property type="entry name" value="Adenylation_DNA_ligase_LigD_LigC"/>
    <property type="match status" value="1"/>
</dbReference>
<dbReference type="Gene3D" id="3.90.920.10">
    <property type="entry name" value="DNA primase, PRIM domain"/>
    <property type="match status" value="1"/>
</dbReference>
<keyword evidence="6" id="KW-0540">Nuclease</keyword>
<name>A0A4V2V2T5_9BACI</name>
<keyword evidence="15" id="KW-0233">DNA recombination</keyword>
<dbReference type="GO" id="GO:0003910">
    <property type="term" value="F:DNA ligase (ATP) activity"/>
    <property type="evidence" value="ECO:0007669"/>
    <property type="project" value="UniProtKB-EC"/>
</dbReference>
<feature type="domain" description="ATP-dependent DNA ligase family profile" evidence="23">
    <location>
        <begin position="107"/>
        <end position="206"/>
    </location>
</feature>
<dbReference type="InterPro" id="IPR014143">
    <property type="entry name" value="NHEJ_ligase_prk"/>
</dbReference>
<evidence type="ECO:0000256" key="22">
    <source>
        <dbReference type="ARBA" id="ARBA00049990"/>
    </source>
</evidence>
<comment type="catalytic activity">
    <reaction evidence="20">
        <text>ATP + (deoxyribonucleotide)n-3'-hydroxyl + 5'-phospho-(deoxyribonucleotide)m = (deoxyribonucleotide)n+m + AMP + diphosphate.</text>
        <dbReference type="EC" id="6.5.1.1"/>
    </reaction>
</comment>
<keyword evidence="8" id="KW-0547">Nucleotide-binding</keyword>
<dbReference type="SUPFAM" id="SSF56091">
    <property type="entry name" value="DNA ligase/mRNA capping enzyme, catalytic domain"/>
    <property type="match status" value="1"/>
</dbReference>
<dbReference type="PROSITE" id="PS00333">
    <property type="entry name" value="DNA_LIGASE_A2"/>
    <property type="match status" value="1"/>
</dbReference>
<keyword evidence="18" id="KW-0511">Multifunctional enzyme</keyword>
<dbReference type="InterPro" id="IPR052171">
    <property type="entry name" value="NHEJ_LigD"/>
</dbReference>
<dbReference type="GO" id="GO:0005524">
    <property type="term" value="F:ATP binding"/>
    <property type="evidence" value="ECO:0007669"/>
    <property type="project" value="UniProtKB-KW"/>
</dbReference>
<evidence type="ECO:0000256" key="12">
    <source>
        <dbReference type="ARBA" id="ARBA00022840"/>
    </source>
</evidence>
<keyword evidence="7" id="KW-0479">Metal-binding</keyword>
<evidence type="ECO:0000256" key="15">
    <source>
        <dbReference type="ARBA" id="ARBA00023172"/>
    </source>
</evidence>
<evidence type="ECO:0000256" key="11">
    <source>
        <dbReference type="ARBA" id="ARBA00022839"/>
    </source>
</evidence>
<keyword evidence="9" id="KW-0227">DNA damage</keyword>
<evidence type="ECO:0000256" key="1">
    <source>
        <dbReference type="ARBA" id="ARBA00001936"/>
    </source>
</evidence>
<keyword evidence="10" id="KW-0378">Hydrolase</keyword>
<proteinExistence type="inferred from homology"/>
<evidence type="ECO:0000313" key="25">
    <source>
        <dbReference type="Proteomes" id="UP000294650"/>
    </source>
</evidence>
<dbReference type="GO" id="GO:0006281">
    <property type="term" value="P:DNA repair"/>
    <property type="evidence" value="ECO:0007669"/>
    <property type="project" value="UniProtKB-KW"/>
</dbReference>
<keyword evidence="13" id="KW-0239">DNA-directed DNA polymerase</keyword>
<keyword evidence="3" id="KW-0436">Ligase</keyword>
<evidence type="ECO:0000256" key="3">
    <source>
        <dbReference type="ARBA" id="ARBA00022598"/>
    </source>
</evidence>
<evidence type="ECO:0000256" key="6">
    <source>
        <dbReference type="ARBA" id="ARBA00022722"/>
    </source>
</evidence>
<sequence length="614" mass="71125">MWKPMLPKLSESVPSSGGWAFEVKYDGFRALLKWTESTIELISRNGKDLSPHFPEILDFCRLWQEPVKSYLPLELDGEIVILNTPLQANFSLLQQRGRMKNKIKILEMAQRRSASFLAFDALMLNGENRRTASYESRKKALHIFFQDMKWDGPIHSGKRIGFVPSSDDFTELWNEVFAHFGEGIVAKQKKRTYEEGKRVDHWLKMKNWRNVKGIVTGYNTKNQYYQLSVYHGDELKALGSVKHGFSDEEFHTLRSIFLNQGNKSGETLLVPPAICAQIHCLNAVQGELREPMFDQFRLDLETDSCTVEQVKQDLLMFPEEVEITHPNKVLWPRLNITKIDYLMYLRQICPYILPFFRQKPLTLIRYPHGIHDTSFYQKHRADYTPDFIDSFSENGEKLILCQNVSALIWLGNQGTIEFHIPFNRKGDPYPDEIVFDLDPPSRDEFPLAVHAARMLKNMCDHIGLHSFVKTSGNKGLQIHIPLPLQSLSYQEARQLTKSMAEVMVQKHPDLFTIERIKKKRGNRLYIDYVQHWKGKTIIAPFSARATDEATVAAPLFWEEVNEELDPTTFTIMTVPSKLKKDGLPWYDFEEKRAQQPIDRIRVLLNNQASGGKES</sequence>
<evidence type="ECO:0000256" key="16">
    <source>
        <dbReference type="ARBA" id="ARBA00023204"/>
    </source>
</evidence>
<comment type="cofactor">
    <cofactor evidence="1">
        <name>Mn(2+)</name>
        <dbReference type="ChEBI" id="CHEBI:29035"/>
    </cofactor>
</comment>
<evidence type="ECO:0000256" key="4">
    <source>
        <dbReference type="ARBA" id="ARBA00022679"/>
    </source>
</evidence>
<reference evidence="24 25" key="1">
    <citation type="submission" date="2019-03" db="EMBL/GenBank/DDBJ databases">
        <title>Genomic Encyclopedia of Type Strains, Phase IV (KMG-IV): sequencing the most valuable type-strain genomes for metagenomic binning, comparative biology and taxonomic classification.</title>
        <authorList>
            <person name="Goeker M."/>
        </authorList>
    </citation>
    <scope>NUCLEOTIDE SEQUENCE [LARGE SCALE GENOMIC DNA]</scope>
    <source>
        <strain evidence="24 25">DSM 25894</strain>
    </source>
</reference>
<dbReference type="AlphaFoldDB" id="A0A4V2V2T5"/>
<dbReference type="GO" id="GO:0003887">
    <property type="term" value="F:DNA-directed DNA polymerase activity"/>
    <property type="evidence" value="ECO:0007669"/>
    <property type="project" value="UniProtKB-KW"/>
</dbReference>
<dbReference type="PROSITE" id="PS00697">
    <property type="entry name" value="DNA_LIGASE_A1"/>
    <property type="match status" value="1"/>
</dbReference>
<protein>
    <recommendedName>
        <fullName evidence="2">DNA ligase (ATP)</fullName>
        <ecNumber evidence="2">6.5.1.1</ecNumber>
    </recommendedName>
    <alternativeName>
        <fullName evidence="19">NHEJ DNA polymerase</fullName>
    </alternativeName>
</protein>
<keyword evidence="16" id="KW-0234">DNA repair</keyword>
<comment type="caution">
    <text evidence="24">The sequence shown here is derived from an EMBL/GenBank/DDBJ whole genome shotgun (WGS) entry which is preliminary data.</text>
</comment>
<keyword evidence="4" id="KW-0808">Transferase</keyword>
<dbReference type="Pfam" id="PF21686">
    <property type="entry name" value="LigD_Prim-Pol"/>
    <property type="match status" value="1"/>
</dbReference>
<dbReference type="EMBL" id="SMAN01000002">
    <property type="protein sequence ID" value="TCT26316.1"/>
    <property type="molecule type" value="Genomic_DNA"/>
</dbReference>
<dbReference type="OrthoDB" id="9802472at2"/>
<evidence type="ECO:0000256" key="17">
    <source>
        <dbReference type="ARBA" id="ARBA00023211"/>
    </source>
</evidence>
<organism evidence="24 25">
    <name type="scientific">Melghiribacillus thermohalophilus</name>
    <dbReference type="NCBI Taxonomy" id="1324956"/>
    <lineage>
        <taxon>Bacteria</taxon>
        <taxon>Bacillati</taxon>
        <taxon>Bacillota</taxon>
        <taxon>Bacilli</taxon>
        <taxon>Bacillales</taxon>
        <taxon>Bacillaceae</taxon>
        <taxon>Melghiribacillus</taxon>
    </lineage>
</organism>
<dbReference type="InterPro" id="IPR014145">
    <property type="entry name" value="LigD_pol_dom"/>
</dbReference>
<evidence type="ECO:0000256" key="13">
    <source>
        <dbReference type="ARBA" id="ARBA00022932"/>
    </source>
</evidence>
<keyword evidence="5" id="KW-0548">Nucleotidyltransferase</keyword>